<name>A0A1H2R0W6_9BACL</name>
<sequence>MEYREFGKTGMKVSALGFGGSEIRGVDGGTVERLLGSALDAGLNVIDTAACYGDSEELIGKAVSHRRSEYYVFSKCGHASGLPTPDWDPRTIRDSIDRSLKRLQTDYVDLMQLHSCGVAVLQEGSVIEELQKAKQAGKIRFLGYSGDREAARFAVELGVFDSLQTSINVADQSVLDEVLPLAMAHGMGVIAKRPIANVAWQYETTPDVDYYVEYWRRLQKLAYPFTQLPVAEAVGVALRFTLSTPGVSTAIVGTQNPGRWQQNATYVDAGPLPTDEYEAIREAWRRTAEADWLGQT</sequence>
<protein>
    <submittedName>
        <fullName evidence="2">Aldo/keto reductase</fullName>
    </submittedName>
    <submittedName>
        <fullName evidence="3">Predicted oxidoreductase</fullName>
    </submittedName>
</protein>
<dbReference type="InterPro" id="IPR036812">
    <property type="entry name" value="NAD(P)_OxRdtase_dom_sf"/>
</dbReference>
<organism evidence="3 4">
    <name type="scientific">Alicyclobacillus hesperidum</name>
    <dbReference type="NCBI Taxonomy" id="89784"/>
    <lineage>
        <taxon>Bacteria</taxon>
        <taxon>Bacillati</taxon>
        <taxon>Bacillota</taxon>
        <taxon>Bacilli</taxon>
        <taxon>Bacillales</taxon>
        <taxon>Alicyclobacillaceae</taxon>
        <taxon>Alicyclobacillus</taxon>
    </lineage>
</organism>
<dbReference type="GO" id="GO:0016491">
    <property type="term" value="F:oxidoreductase activity"/>
    <property type="evidence" value="ECO:0007669"/>
    <property type="project" value="InterPro"/>
</dbReference>
<dbReference type="AlphaFoldDB" id="A0A1H2R0W6"/>
<evidence type="ECO:0000313" key="2">
    <source>
        <dbReference type="EMBL" id="GLV13240.1"/>
    </source>
</evidence>
<dbReference type="InterPro" id="IPR053135">
    <property type="entry name" value="AKR2_Oxidoreductase"/>
</dbReference>
<evidence type="ECO:0000259" key="1">
    <source>
        <dbReference type="Pfam" id="PF00248"/>
    </source>
</evidence>
<evidence type="ECO:0000313" key="3">
    <source>
        <dbReference type="EMBL" id="SDW12514.1"/>
    </source>
</evidence>
<gene>
    <name evidence="2" type="ORF">Heshes_09240</name>
    <name evidence="3" type="ORF">SAMN04489725_102106</name>
</gene>
<dbReference type="SUPFAM" id="SSF51430">
    <property type="entry name" value="NAD(P)-linked oxidoreductase"/>
    <property type="match status" value="1"/>
</dbReference>
<dbReference type="EMBL" id="BSRA01000004">
    <property type="protein sequence ID" value="GLV13240.1"/>
    <property type="molecule type" value="Genomic_DNA"/>
</dbReference>
<dbReference type="PANTHER" id="PTHR43312:SF1">
    <property type="entry name" value="NADP-DEPENDENT OXIDOREDUCTASE DOMAIN-CONTAINING PROTEIN"/>
    <property type="match status" value="1"/>
</dbReference>
<reference evidence="3" key="1">
    <citation type="submission" date="2016-10" db="EMBL/GenBank/DDBJ databases">
        <authorList>
            <person name="de Groot N.N."/>
        </authorList>
    </citation>
    <scope>NUCLEOTIDE SEQUENCE [LARGE SCALE GENOMIC DNA]</scope>
    <source>
        <strain evidence="3">DSM 12489</strain>
    </source>
</reference>
<proteinExistence type="predicted"/>
<reference evidence="2" key="3">
    <citation type="submission" date="2023-02" db="EMBL/GenBank/DDBJ databases">
        <title>Proposal of a novel subspecies: Alicyclobacillus hesperidum subspecies aegle.</title>
        <authorList>
            <person name="Goto K."/>
            <person name="Fujii T."/>
            <person name="Yasui K."/>
            <person name="Mochida K."/>
            <person name="Kato-Tanaka Y."/>
            <person name="Morohoshi S."/>
            <person name="An S.Y."/>
            <person name="Kasai H."/>
            <person name="Yokota A."/>
        </authorList>
    </citation>
    <scope>NUCLEOTIDE SEQUENCE</scope>
    <source>
        <strain evidence="2">DSM 12766</strain>
    </source>
</reference>
<dbReference type="Proteomes" id="UP001157137">
    <property type="component" value="Unassembled WGS sequence"/>
</dbReference>
<dbReference type="InterPro" id="IPR023210">
    <property type="entry name" value="NADP_OxRdtase_dom"/>
</dbReference>
<keyword evidence="4" id="KW-1185">Reference proteome</keyword>
<dbReference type="RefSeq" id="WP_074691436.1">
    <property type="nucleotide sequence ID" value="NZ_BSRA01000004.1"/>
</dbReference>
<dbReference type="CDD" id="cd19095">
    <property type="entry name" value="AKR_PA4992-like"/>
    <property type="match status" value="1"/>
</dbReference>
<dbReference type="EMBL" id="FNOJ01000002">
    <property type="protein sequence ID" value="SDW12514.1"/>
    <property type="molecule type" value="Genomic_DNA"/>
</dbReference>
<dbReference type="PRINTS" id="PR00069">
    <property type="entry name" value="ALDKETRDTASE"/>
</dbReference>
<reference evidence="4" key="2">
    <citation type="submission" date="2016-10" db="EMBL/GenBank/DDBJ databases">
        <authorList>
            <person name="Varghese N."/>
        </authorList>
    </citation>
    <scope>NUCLEOTIDE SEQUENCE [LARGE SCALE GENOMIC DNA]</scope>
    <source>
        <strain evidence="4">DSM 12489</strain>
    </source>
</reference>
<dbReference type="Gene3D" id="3.20.20.100">
    <property type="entry name" value="NADP-dependent oxidoreductase domain"/>
    <property type="match status" value="1"/>
</dbReference>
<dbReference type="InterPro" id="IPR020471">
    <property type="entry name" value="AKR"/>
</dbReference>
<evidence type="ECO:0000313" key="4">
    <source>
        <dbReference type="Proteomes" id="UP000182589"/>
    </source>
</evidence>
<dbReference type="Proteomes" id="UP000182589">
    <property type="component" value="Unassembled WGS sequence"/>
</dbReference>
<feature type="domain" description="NADP-dependent oxidoreductase" evidence="1">
    <location>
        <begin position="16"/>
        <end position="284"/>
    </location>
</feature>
<dbReference type="STRING" id="89784.SAMN04489725_102106"/>
<dbReference type="Pfam" id="PF00248">
    <property type="entry name" value="Aldo_ket_red"/>
    <property type="match status" value="1"/>
</dbReference>
<accession>A0A1H2R0W6</accession>
<dbReference type="PANTHER" id="PTHR43312">
    <property type="entry name" value="D-THREO-ALDOSE 1-DEHYDROGENASE"/>
    <property type="match status" value="1"/>
</dbReference>